<dbReference type="EMBL" id="MIJF01000001">
    <property type="protein sequence ID" value="OEG00416.1"/>
    <property type="molecule type" value="Genomic_DNA"/>
</dbReference>
<comment type="function">
    <text evidence="1 10">Role in flagellar biosynthesis.</text>
</comment>
<comment type="similarity">
    <text evidence="2 10">Belongs to the FliR/MopE/SpaR family.</text>
</comment>
<dbReference type="OrthoDB" id="9807748at2"/>
<evidence type="ECO:0000256" key="4">
    <source>
        <dbReference type="ARBA" id="ARBA00022475"/>
    </source>
</evidence>
<evidence type="ECO:0000313" key="12">
    <source>
        <dbReference type="Proteomes" id="UP000243739"/>
    </source>
</evidence>
<sequence>MIDITNVFIFFLILTRITSFFVSVPIFSAKGVPAQYKIGLSFFMALLLFPSINQNFISDFSYQDGIYIYYLIQETLMGIALGWIVQLIFSSIQIAGIFIDLQNGFGLANIIDPQTGIQSPLSGNFMYTFAILLFLSIDGHHNLIDGILSSYKIIPLSREWIGQLNNQSTIDFILYLFSEMFVIAFKIASPIVVSLLLADIALGIIARTVPQLNVFVVGLPMKILIYFILMLLVAPGFIYMFKEVFKQMIIAMKQFMDLMGY</sequence>
<gene>
    <name evidence="11" type="ORF">BHF71_00465</name>
</gene>
<protein>
    <recommendedName>
        <fullName evidence="3 9">Flagellar biosynthetic protein FliR</fullName>
    </recommendedName>
</protein>
<keyword evidence="11" id="KW-0969">Cilium</keyword>
<evidence type="ECO:0000256" key="7">
    <source>
        <dbReference type="ARBA" id="ARBA00023136"/>
    </source>
</evidence>
<keyword evidence="11" id="KW-0966">Cell projection</keyword>
<dbReference type="RefSeq" id="WP_069655729.1">
    <property type="nucleotide sequence ID" value="NZ_MIJF01000001.1"/>
</dbReference>
<dbReference type="PRINTS" id="PR00953">
    <property type="entry name" value="TYPE3IMRPROT"/>
</dbReference>
<name>A0A1D2YXV7_9BACI</name>
<dbReference type="GO" id="GO:0044780">
    <property type="term" value="P:bacterial-type flagellum assembly"/>
    <property type="evidence" value="ECO:0007669"/>
    <property type="project" value="UniProtKB-UniRule"/>
</dbReference>
<dbReference type="GO" id="GO:0006605">
    <property type="term" value="P:protein targeting"/>
    <property type="evidence" value="ECO:0007669"/>
    <property type="project" value="UniProtKB-UniRule"/>
</dbReference>
<keyword evidence="12" id="KW-1185">Reference proteome</keyword>
<dbReference type="InterPro" id="IPR006303">
    <property type="entry name" value="FliR"/>
</dbReference>
<dbReference type="GO" id="GO:0005886">
    <property type="term" value="C:plasma membrane"/>
    <property type="evidence" value="ECO:0007669"/>
    <property type="project" value="UniProtKB-SubCell"/>
</dbReference>
<feature type="transmembrane region" description="Helical" evidence="10">
    <location>
        <begin position="78"/>
        <end position="99"/>
    </location>
</feature>
<evidence type="ECO:0000313" key="11">
    <source>
        <dbReference type="EMBL" id="OEG00416.1"/>
    </source>
</evidence>
<feature type="transmembrane region" description="Helical" evidence="10">
    <location>
        <begin position="125"/>
        <end position="151"/>
    </location>
</feature>
<dbReference type="NCBIfam" id="TIGR01400">
    <property type="entry name" value="fliR"/>
    <property type="match status" value="1"/>
</dbReference>
<dbReference type="Proteomes" id="UP000243739">
    <property type="component" value="Unassembled WGS sequence"/>
</dbReference>
<feature type="transmembrane region" description="Helical" evidence="10">
    <location>
        <begin position="223"/>
        <end position="241"/>
    </location>
</feature>
<evidence type="ECO:0000256" key="8">
    <source>
        <dbReference type="ARBA" id="ARBA00023143"/>
    </source>
</evidence>
<evidence type="ECO:0000256" key="6">
    <source>
        <dbReference type="ARBA" id="ARBA00022989"/>
    </source>
</evidence>
<keyword evidence="11" id="KW-0282">Flagellum</keyword>
<evidence type="ECO:0000256" key="9">
    <source>
        <dbReference type="NCBIfam" id="TIGR01400"/>
    </source>
</evidence>
<evidence type="ECO:0000256" key="1">
    <source>
        <dbReference type="ARBA" id="ARBA00002578"/>
    </source>
</evidence>
<evidence type="ECO:0000256" key="5">
    <source>
        <dbReference type="ARBA" id="ARBA00022692"/>
    </source>
</evidence>
<dbReference type="InterPro" id="IPR002010">
    <property type="entry name" value="T3SS_IM_R"/>
</dbReference>
<organism evidence="11 12">
    <name type="scientific">Vulcanibacillus modesticaldus</name>
    <dbReference type="NCBI Taxonomy" id="337097"/>
    <lineage>
        <taxon>Bacteria</taxon>
        <taxon>Bacillati</taxon>
        <taxon>Bacillota</taxon>
        <taxon>Bacilli</taxon>
        <taxon>Bacillales</taxon>
        <taxon>Bacillaceae</taxon>
        <taxon>Vulcanibacillus</taxon>
    </lineage>
</organism>
<proteinExistence type="inferred from homology"/>
<accession>A0A1D2YXV7</accession>
<dbReference type="AlphaFoldDB" id="A0A1D2YXV7"/>
<evidence type="ECO:0000256" key="3">
    <source>
        <dbReference type="ARBA" id="ARBA00021717"/>
    </source>
</evidence>
<comment type="subcellular location">
    <subcellularLocation>
        <location evidence="10">Cell membrane</location>
        <topology evidence="10">Multi-pass membrane protein</topology>
    </subcellularLocation>
    <subcellularLocation>
        <location evidence="10">Bacterial flagellum basal body</location>
    </subcellularLocation>
</comment>
<keyword evidence="8 10" id="KW-0975">Bacterial flagellum</keyword>
<keyword evidence="5 10" id="KW-0812">Transmembrane</keyword>
<dbReference type="GO" id="GO:0009425">
    <property type="term" value="C:bacterial-type flagellum basal body"/>
    <property type="evidence" value="ECO:0007669"/>
    <property type="project" value="UniProtKB-SubCell"/>
</dbReference>
<comment type="caution">
    <text evidence="11">The sequence shown here is derived from an EMBL/GenBank/DDBJ whole genome shotgun (WGS) entry which is preliminary data.</text>
</comment>
<feature type="transmembrane region" description="Helical" evidence="10">
    <location>
        <begin position="7"/>
        <end position="26"/>
    </location>
</feature>
<keyword evidence="4 10" id="KW-1003">Cell membrane</keyword>
<keyword evidence="6 10" id="KW-1133">Transmembrane helix</keyword>
<dbReference type="PANTHER" id="PTHR30065">
    <property type="entry name" value="FLAGELLAR BIOSYNTHETIC PROTEIN FLIR"/>
    <property type="match status" value="1"/>
</dbReference>
<reference evidence="11 12" key="1">
    <citation type="submission" date="2016-09" db="EMBL/GenBank/DDBJ databases">
        <title>Draft genome sequence for the type strain of Vulcanibacillus modesticaldus BR, a strictly anaerobic, moderately thermophilic, and nitrate-reducing bacterium from deep sea-hydrothermal vents of the Mid-Atlantic Ridge.</title>
        <authorList>
            <person name="Abin C.A."/>
            <person name="Hollibaugh J.T."/>
        </authorList>
    </citation>
    <scope>NUCLEOTIDE SEQUENCE [LARGE SCALE GENOMIC DNA]</scope>
    <source>
        <strain evidence="11 12">BR</strain>
    </source>
</reference>
<dbReference type="PANTHER" id="PTHR30065:SF1">
    <property type="entry name" value="SURFACE PRESENTATION OF ANTIGENS PROTEIN SPAR"/>
    <property type="match status" value="1"/>
</dbReference>
<evidence type="ECO:0000256" key="10">
    <source>
        <dbReference type="RuleBase" id="RU362071"/>
    </source>
</evidence>
<keyword evidence="7 10" id="KW-0472">Membrane</keyword>
<dbReference type="STRING" id="337097.BHF71_00465"/>
<dbReference type="Pfam" id="PF01311">
    <property type="entry name" value="Bac_export_1"/>
    <property type="match status" value="1"/>
</dbReference>
<feature type="transmembrane region" description="Helical" evidence="10">
    <location>
        <begin position="172"/>
        <end position="203"/>
    </location>
</feature>
<feature type="transmembrane region" description="Helical" evidence="10">
    <location>
        <begin position="38"/>
        <end position="57"/>
    </location>
</feature>
<evidence type="ECO:0000256" key="2">
    <source>
        <dbReference type="ARBA" id="ARBA00009772"/>
    </source>
</evidence>